<dbReference type="InterPro" id="IPR013096">
    <property type="entry name" value="Cupin_2"/>
</dbReference>
<dbReference type="Gene3D" id="2.60.120.10">
    <property type="entry name" value="Jelly Rolls"/>
    <property type="match status" value="1"/>
</dbReference>
<evidence type="ECO:0000313" key="2">
    <source>
        <dbReference type="EMBL" id="RLQ83917.1"/>
    </source>
</evidence>
<dbReference type="RefSeq" id="WP_121658962.1">
    <property type="nucleotide sequence ID" value="NZ_BMEK01000002.1"/>
</dbReference>
<accession>A0A3L7J0H4</accession>
<dbReference type="SUPFAM" id="SSF51182">
    <property type="entry name" value="RmlC-like cupins"/>
    <property type="match status" value="1"/>
</dbReference>
<dbReference type="AlphaFoldDB" id="A0A3L7J0H4"/>
<dbReference type="InterPro" id="IPR011051">
    <property type="entry name" value="RmlC_Cupin_sf"/>
</dbReference>
<proteinExistence type="predicted"/>
<dbReference type="InterPro" id="IPR014710">
    <property type="entry name" value="RmlC-like_jellyroll"/>
</dbReference>
<feature type="domain" description="Cupin type-2" evidence="1">
    <location>
        <begin position="34"/>
        <end position="100"/>
    </location>
</feature>
<protein>
    <submittedName>
        <fullName evidence="2">Cupin domain-containing protein</fullName>
    </submittedName>
</protein>
<reference evidence="2 3" key="1">
    <citation type="submission" date="2018-10" db="EMBL/GenBank/DDBJ databases">
        <authorList>
            <person name="Li J."/>
        </authorList>
    </citation>
    <scope>NUCLEOTIDE SEQUENCE [LARGE SCALE GENOMIC DNA]</scope>
    <source>
        <strain evidence="2 3">ZD1-4</strain>
    </source>
</reference>
<dbReference type="InterPro" id="IPR053146">
    <property type="entry name" value="QDO-like"/>
</dbReference>
<comment type="caution">
    <text evidence="2">The sequence shown here is derived from an EMBL/GenBank/DDBJ whole genome shotgun (WGS) entry which is preliminary data.</text>
</comment>
<sequence>MVTIVKAADLRIGSGRTARFEGVAHDSGVSFYLVDNDPGQGPGLHKHPYTETWLVQSGSVTITVGDETVDAAGGDILTVPAHTPHKFINSGHGSLHMVCIHASPAMIQENLE</sequence>
<dbReference type="PANTHER" id="PTHR36440">
    <property type="entry name" value="PUTATIVE (AFU_ORTHOLOGUE AFUA_8G07350)-RELATED"/>
    <property type="match status" value="1"/>
</dbReference>
<dbReference type="EMBL" id="RCWJ01000002">
    <property type="protein sequence ID" value="RLQ83917.1"/>
    <property type="molecule type" value="Genomic_DNA"/>
</dbReference>
<name>A0A3L7J0H4_9MICO</name>
<keyword evidence="3" id="KW-1185">Reference proteome</keyword>
<evidence type="ECO:0000313" key="3">
    <source>
        <dbReference type="Proteomes" id="UP000282460"/>
    </source>
</evidence>
<gene>
    <name evidence="2" type="ORF">D9V28_06595</name>
</gene>
<dbReference type="Pfam" id="PF07883">
    <property type="entry name" value="Cupin_2"/>
    <property type="match status" value="1"/>
</dbReference>
<evidence type="ECO:0000259" key="1">
    <source>
        <dbReference type="Pfam" id="PF07883"/>
    </source>
</evidence>
<dbReference type="PANTHER" id="PTHR36440:SF1">
    <property type="entry name" value="PUTATIVE (AFU_ORTHOLOGUE AFUA_8G07350)-RELATED"/>
    <property type="match status" value="1"/>
</dbReference>
<dbReference type="OrthoDB" id="122936at2"/>
<organism evidence="2 3">
    <name type="scientific">Mycetocola zhadangensis</name>
    <dbReference type="NCBI Taxonomy" id="1164595"/>
    <lineage>
        <taxon>Bacteria</taxon>
        <taxon>Bacillati</taxon>
        <taxon>Actinomycetota</taxon>
        <taxon>Actinomycetes</taxon>
        <taxon>Micrococcales</taxon>
        <taxon>Microbacteriaceae</taxon>
        <taxon>Mycetocola</taxon>
    </lineage>
</organism>
<dbReference type="Proteomes" id="UP000282460">
    <property type="component" value="Unassembled WGS sequence"/>
</dbReference>